<organism evidence="2 3">
    <name type="scientific">Tenebrio molitor</name>
    <name type="common">Yellow mealworm beetle</name>
    <dbReference type="NCBI Taxonomy" id="7067"/>
    <lineage>
        <taxon>Eukaryota</taxon>
        <taxon>Metazoa</taxon>
        <taxon>Ecdysozoa</taxon>
        <taxon>Arthropoda</taxon>
        <taxon>Hexapoda</taxon>
        <taxon>Insecta</taxon>
        <taxon>Pterygota</taxon>
        <taxon>Neoptera</taxon>
        <taxon>Endopterygota</taxon>
        <taxon>Coleoptera</taxon>
        <taxon>Polyphaga</taxon>
        <taxon>Cucujiformia</taxon>
        <taxon>Tenebrionidae</taxon>
        <taxon>Tenebrio</taxon>
    </lineage>
</organism>
<reference evidence="2" key="1">
    <citation type="journal article" date="2020" name="J Insects Food Feed">
        <title>The yellow mealworm (Tenebrio molitor) genome: a resource for the emerging insects as food and feed industry.</title>
        <authorList>
            <person name="Eriksson T."/>
            <person name="Andere A."/>
            <person name="Kelstrup H."/>
            <person name="Emery V."/>
            <person name="Picard C."/>
        </authorList>
    </citation>
    <scope>NUCLEOTIDE SEQUENCE</scope>
    <source>
        <strain evidence="2">Stoneville</strain>
        <tissue evidence="2">Whole head</tissue>
    </source>
</reference>
<dbReference type="Proteomes" id="UP000719412">
    <property type="component" value="Unassembled WGS sequence"/>
</dbReference>
<dbReference type="EMBL" id="JABDTM020001000">
    <property type="protein sequence ID" value="KAH0822573.1"/>
    <property type="molecule type" value="Genomic_DNA"/>
</dbReference>
<accession>A0A8J6HZX5</accession>
<proteinExistence type="predicted"/>
<evidence type="ECO:0000313" key="3">
    <source>
        <dbReference type="Proteomes" id="UP000719412"/>
    </source>
</evidence>
<name>A0A8J6HZX5_TENMO</name>
<evidence type="ECO:0000313" key="2">
    <source>
        <dbReference type="EMBL" id="KAH0822573.1"/>
    </source>
</evidence>
<reference evidence="2" key="2">
    <citation type="submission" date="2021-08" db="EMBL/GenBank/DDBJ databases">
        <authorList>
            <person name="Eriksson T."/>
        </authorList>
    </citation>
    <scope>NUCLEOTIDE SEQUENCE</scope>
    <source>
        <strain evidence="2">Stoneville</strain>
        <tissue evidence="2">Whole head</tissue>
    </source>
</reference>
<evidence type="ECO:0000256" key="1">
    <source>
        <dbReference type="SAM" id="MobiDB-lite"/>
    </source>
</evidence>
<keyword evidence="3" id="KW-1185">Reference proteome</keyword>
<sequence>MWSERERTALIGDVIAGHVAQSGDFAGRRSRGRRFGHARHVRDATAADPSRSGKFRSFEADSSKQATGSNF</sequence>
<comment type="caution">
    <text evidence="2">The sequence shown here is derived from an EMBL/GenBank/DDBJ whole genome shotgun (WGS) entry which is preliminary data.</text>
</comment>
<feature type="region of interest" description="Disordered" evidence="1">
    <location>
        <begin position="25"/>
        <end position="71"/>
    </location>
</feature>
<gene>
    <name evidence="2" type="ORF">GEV33_000218</name>
</gene>
<protein>
    <submittedName>
        <fullName evidence="2">Uncharacterized protein</fullName>
    </submittedName>
</protein>
<dbReference type="AlphaFoldDB" id="A0A8J6HZX5"/>
<feature type="compositionally biased region" description="Basic residues" evidence="1">
    <location>
        <begin position="28"/>
        <end position="40"/>
    </location>
</feature>